<evidence type="ECO:0000259" key="6">
    <source>
        <dbReference type="PROSITE" id="PS51379"/>
    </source>
</evidence>
<protein>
    <submittedName>
        <fullName evidence="7">NAD(P)H-quinone oxidoreductase subunit I, chloroplastic</fullName>
    </submittedName>
</protein>
<dbReference type="Pfam" id="PF13187">
    <property type="entry name" value="Fer4_9"/>
    <property type="match status" value="1"/>
</dbReference>
<dbReference type="EMBL" id="CP155573">
    <property type="protein sequence ID" value="XFO67817.1"/>
    <property type="molecule type" value="Genomic_DNA"/>
</dbReference>
<comment type="similarity">
    <text evidence="1">Belongs to the nitroreductase family.</text>
</comment>
<keyword evidence="3" id="KW-0560">Oxidoreductase</keyword>
<keyword evidence="8" id="KW-1185">Reference proteome</keyword>
<keyword evidence="4" id="KW-0408">Iron</keyword>
<dbReference type="CDD" id="cd02143">
    <property type="entry name" value="nitroreductase_FeS-like"/>
    <property type="match status" value="1"/>
</dbReference>
<feature type="domain" description="4Fe-4S ferredoxin-type" evidence="6">
    <location>
        <begin position="5"/>
        <end position="34"/>
    </location>
</feature>
<dbReference type="PROSITE" id="PS51379">
    <property type="entry name" value="4FE4S_FER_2"/>
    <property type="match status" value="2"/>
</dbReference>
<dbReference type="Pfam" id="PF00881">
    <property type="entry name" value="Nitroreductase"/>
    <property type="match status" value="1"/>
</dbReference>
<sequence length="284" mass="31160">MIRMELIQVDQEKCIQCGLCANVCPTGVIALDSRQTPYVVKQYCIACLACGHCVAVCPQGALDHVKTPLASQMPLKNTTVPDAATAYQFLRSRRSIRNYQAKAVPREEILKLLDIARFAPTASNSQGIAYHVIDDPHTLNAITSASFKWVEEQIKTAAPGTPHLAEMVLLADNYRQNGKNVVLQNAPCLIVAVTDQNFFAVGRDNAHFSLTYVELYAPSLGLGTCWAGIIEYASASGYKPLLELLNLPDNMCVAGALVAGYPQYRYKRLVGRDPLQVTWQCTPN</sequence>
<dbReference type="InterPro" id="IPR000415">
    <property type="entry name" value="Nitroreductase-like"/>
</dbReference>
<evidence type="ECO:0000256" key="4">
    <source>
        <dbReference type="ARBA" id="ARBA00023004"/>
    </source>
</evidence>
<dbReference type="PROSITE" id="PS00198">
    <property type="entry name" value="4FE4S_FER_1"/>
    <property type="match status" value="2"/>
</dbReference>
<gene>
    <name evidence="7" type="primary">ndhI_3</name>
    <name evidence="7" type="ORF">SPSIL_040360</name>
</gene>
<accession>A0ABZ3IQ08</accession>
<dbReference type="Proteomes" id="UP000216752">
    <property type="component" value="Chromosome"/>
</dbReference>
<dbReference type="PANTHER" id="PTHR43673:SF10">
    <property type="entry name" value="NADH DEHYDROGENASE_NAD(P)H NITROREDUCTASE XCC3605-RELATED"/>
    <property type="match status" value="1"/>
</dbReference>
<evidence type="ECO:0000313" key="8">
    <source>
        <dbReference type="Proteomes" id="UP000216752"/>
    </source>
</evidence>
<keyword evidence="2" id="KW-0479">Metal-binding</keyword>
<dbReference type="Gene3D" id="3.40.109.10">
    <property type="entry name" value="NADH Oxidase"/>
    <property type="match status" value="1"/>
</dbReference>
<dbReference type="Gene3D" id="3.30.70.20">
    <property type="match status" value="1"/>
</dbReference>
<keyword evidence="5" id="KW-0411">Iron-sulfur</keyword>
<dbReference type="InterPro" id="IPR029479">
    <property type="entry name" value="Nitroreductase"/>
</dbReference>
<evidence type="ECO:0000256" key="5">
    <source>
        <dbReference type="ARBA" id="ARBA00023014"/>
    </source>
</evidence>
<name>A0ABZ3IQ08_9FIRM</name>
<evidence type="ECO:0000256" key="1">
    <source>
        <dbReference type="ARBA" id="ARBA00007118"/>
    </source>
</evidence>
<dbReference type="InterPro" id="IPR017896">
    <property type="entry name" value="4Fe4S_Fe-S-bd"/>
</dbReference>
<dbReference type="SUPFAM" id="SSF54862">
    <property type="entry name" value="4Fe-4S ferredoxins"/>
    <property type="match status" value="1"/>
</dbReference>
<reference evidence="7" key="1">
    <citation type="submission" date="2024-05" db="EMBL/GenBank/DDBJ databases">
        <title>Isolation and characterization of Sporomusa carbonis sp. nov., a carboxydotrophic hydrogenogen in the genus of Sporomusa isolated from a charcoal burning pile.</title>
        <authorList>
            <person name="Boeer T."/>
            <person name="Rosenbaum F."/>
            <person name="Eysell L."/>
            <person name="Mueller V."/>
            <person name="Daniel R."/>
            <person name="Poehlein A."/>
        </authorList>
    </citation>
    <scope>NUCLEOTIDE SEQUENCE [LARGE SCALE GENOMIC DNA]</scope>
    <source>
        <strain evidence="7">DSM 10669</strain>
    </source>
</reference>
<evidence type="ECO:0000256" key="2">
    <source>
        <dbReference type="ARBA" id="ARBA00022723"/>
    </source>
</evidence>
<dbReference type="SUPFAM" id="SSF55469">
    <property type="entry name" value="FMN-dependent nitroreductase-like"/>
    <property type="match status" value="1"/>
</dbReference>
<proteinExistence type="inferred from homology"/>
<organism evidence="7 8">
    <name type="scientific">Sporomusa silvacetica DSM 10669</name>
    <dbReference type="NCBI Taxonomy" id="1123289"/>
    <lineage>
        <taxon>Bacteria</taxon>
        <taxon>Bacillati</taxon>
        <taxon>Bacillota</taxon>
        <taxon>Negativicutes</taxon>
        <taxon>Selenomonadales</taxon>
        <taxon>Sporomusaceae</taxon>
        <taxon>Sporomusa</taxon>
    </lineage>
</organism>
<evidence type="ECO:0000313" key="7">
    <source>
        <dbReference type="EMBL" id="XFO67817.1"/>
    </source>
</evidence>
<dbReference type="PANTHER" id="PTHR43673">
    <property type="entry name" value="NAD(P)H NITROREDUCTASE YDGI-RELATED"/>
    <property type="match status" value="1"/>
</dbReference>
<evidence type="ECO:0000256" key="3">
    <source>
        <dbReference type="ARBA" id="ARBA00023002"/>
    </source>
</evidence>
<feature type="domain" description="4Fe-4S ferredoxin-type" evidence="6">
    <location>
        <begin position="36"/>
        <end position="67"/>
    </location>
</feature>
<dbReference type="InterPro" id="IPR017900">
    <property type="entry name" value="4Fe4S_Fe_S_CS"/>
</dbReference>